<sequence length="330" mass="34068">MTAFQAWRVHEVADGQFEGRVDTQDTSDLPAGEVLIRVSHSSLNYKDALSASGSKAVTREYPHTPGIDAAGEVVESSSEAFPAGSTVIVTGYDLGMNTAGGFGEYIRVPSDWCIAMPSAWDARQSMIYGTAGLTAGLSVNKLLRMGLAPDQGPVAVTGATGAVGTIAVEILAGLGFDVVAISGKTDQADHLKSLGATDVVGRDRLEPGKKPLEKPAFAGALDTVGGEPLAELLKHIKPGGSVSCCGLVAGPKIPATVFPFILRGVNLLGVDSVEIPLSEKADVWSRLAGDWACPKTEASARDLGKSGLGDALGRFLKGDSVGSLVLDHSL</sequence>
<evidence type="ECO:0000259" key="1">
    <source>
        <dbReference type="SMART" id="SM00829"/>
    </source>
</evidence>
<gene>
    <name evidence="2" type="ORF">CF392_05905</name>
</gene>
<dbReference type="InterPro" id="IPR014188">
    <property type="entry name" value="Acrylyl-CoA_reductase_AcuI"/>
</dbReference>
<dbReference type="NCBIfam" id="TIGR02823">
    <property type="entry name" value="oxido_YhdH"/>
    <property type="match status" value="1"/>
</dbReference>
<evidence type="ECO:0000313" key="3">
    <source>
        <dbReference type="Proteomes" id="UP000218332"/>
    </source>
</evidence>
<dbReference type="InterPro" id="IPR013154">
    <property type="entry name" value="ADH-like_N"/>
</dbReference>
<proteinExistence type="predicted"/>
<organism evidence="2 3">
    <name type="scientific">Tamilnaduibacter salinus</name>
    <dbReference type="NCBI Taxonomy" id="1484056"/>
    <lineage>
        <taxon>Bacteria</taxon>
        <taxon>Pseudomonadati</taxon>
        <taxon>Pseudomonadota</taxon>
        <taxon>Gammaproteobacteria</taxon>
        <taxon>Pseudomonadales</taxon>
        <taxon>Marinobacteraceae</taxon>
        <taxon>Tamilnaduibacter</taxon>
    </lineage>
</organism>
<dbReference type="Gene3D" id="3.40.50.720">
    <property type="entry name" value="NAD(P)-binding Rossmann-like Domain"/>
    <property type="match status" value="1"/>
</dbReference>
<comment type="caution">
    <text evidence="2">The sequence shown here is derived from an EMBL/GenBank/DDBJ whole genome shotgun (WGS) entry which is preliminary data.</text>
</comment>
<protein>
    <submittedName>
        <fullName evidence="2">Oxidoreductase</fullName>
    </submittedName>
</protein>
<dbReference type="CDD" id="cd05280">
    <property type="entry name" value="MDR_yhdh_yhfp"/>
    <property type="match status" value="1"/>
</dbReference>
<dbReference type="InterPro" id="IPR011032">
    <property type="entry name" value="GroES-like_sf"/>
</dbReference>
<dbReference type="PANTHER" id="PTHR43677">
    <property type="entry name" value="SHORT-CHAIN DEHYDROGENASE/REDUCTASE"/>
    <property type="match status" value="1"/>
</dbReference>
<dbReference type="InterPro" id="IPR036291">
    <property type="entry name" value="NAD(P)-bd_dom_sf"/>
</dbReference>
<dbReference type="AlphaFoldDB" id="A0A2A2I2X0"/>
<dbReference type="Pfam" id="PF08240">
    <property type="entry name" value="ADH_N"/>
    <property type="match status" value="1"/>
</dbReference>
<dbReference type="SUPFAM" id="SSF50129">
    <property type="entry name" value="GroES-like"/>
    <property type="match status" value="1"/>
</dbReference>
<dbReference type="SUPFAM" id="SSF51735">
    <property type="entry name" value="NAD(P)-binding Rossmann-fold domains"/>
    <property type="match status" value="1"/>
</dbReference>
<keyword evidence="3" id="KW-1185">Reference proteome</keyword>
<name>A0A2A2I2X0_9GAMM</name>
<dbReference type="PANTHER" id="PTHR43677:SF1">
    <property type="entry name" value="ACRYLYL-COA REDUCTASE ACUI-RELATED"/>
    <property type="match status" value="1"/>
</dbReference>
<dbReference type="InterPro" id="IPR051397">
    <property type="entry name" value="Zn-ADH-like_protein"/>
</dbReference>
<dbReference type="Proteomes" id="UP000218332">
    <property type="component" value="Unassembled WGS sequence"/>
</dbReference>
<dbReference type="Pfam" id="PF00107">
    <property type="entry name" value="ADH_zinc_N"/>
    <property type="match status" value="1"/>
</dbReference>
<dbReference type="RefSeq" id="WP_095610545.1">
    <property type="nucleotide sequence ID" value="NZ_NMPM01000024.1"/>
</dbReference>
<feature type="domain" description="Enoyl reductase (ER)" evidence="1">
    <location>
        <begin position="15"/>
        <end position="326"/>
    </location>
</feature>
<dbReference type="GO" id="GO:0043957">
    <property type="term" value="F:acryloyl-CoA reductase (NADPH) activity"/>
    <property type="evidence" value="ECO:0007669"/>
    <property type="project" value="TreeGrafter"/>
</dbReference>
<dbReference type="Gene3D" id="3.90.180.10">
    <property type="entry name" value="Medium-chain alcohol dehydrogenases, catalytic domain"/>
    <property type="match status" value="1"/>
</dbReference>
<reference evidence="2 3" key="1">
    <citation type="submission" date="2017-07" db="EMBL/GenBank/DDBJ databases">
        <title>Tamlnaduibacter salinus (Mi-7) genome sequencing.</title>
        <authorList>
            <person name="Verma A."/>
            <person name="Krishnamurthi S."/>
        </authorList>
    </citation>
    <scope>NUCLEOTIDE SEQUENCE [LARGE SCALE GENOMIC DNA]</scope>
    <source>
        <strain evidence="2 3">Mi-7</strain>
    </source>
</reference>
<accession>A0A2A2I2X0</accession>
<dbReference type="SMART" id="SM00829">
    <property type="entry name" value="PKS_ER"/>
    <property type="match status" value="1"/>
</dbReference>
<dbReference type="InterPro" id="IPR013149">
    <property type="entry name" value="ADH-like_C"/>
</dbReference>
<evidence type="ECO:0000313" key="2">
    <source>
        <dbReference type="EMBL" id="PAV26371.1"/>
    </source>
</evidence>
<dbReference type="InterPro" id="IPR020843">
    <property type="entry name" value="ER"/>
</dbReference>
<dbReference type="EMBL" id="NMPM01000024">
    <property type="protein sequence ID" value="PAV26371.1"/>
    <property type="molecule type" value="Genomic_DNA"/>
</dbReference>